<dbReference type="Gene3D" id="2.30.240.10">
    <property type="entry name" value="At5g01610-like"/>
    <property type="match status" value="1"/>
</dbReference>
<feature type="signal peptide" evidence="1">
    <location>
        <begin position="1"/>
        <end position="27"/>
    </location>
</feature>
<evidence type="ECO:0000313" key="2">
    <source>
        <dbReference type="Proteomes" id="UP000504603"/>
    </source>
</evidence>
<dbReference type="PANTHER" id="PTHR31676">
    <property type="entry name" value="T31J12.3 PROTEIN-RELATED"/>
    <property type="match status" value="1"/>
</dbReference>
<sequence length="172" mass="19031">MASFSRTIFSPFLLILAICTQTHLSISLTDPKIESNRPSFPLKSTADVHELLPQYGFPKGLLPSNVKSYTLSDDGSFEIELESECYVKFSLLVYYDKKIKGKLSYGSVVDASGIQAKKLFLWVSVTGIKANPAEGTIDFFVGFLSETLSAQQFQKIPGCKRNDCLGERTEAI</sequence>
<feature type="chain" id="PRO_5026918656" evidence="1">
    <location>
        <begin position="28"/>
        <end position="172"/>
    </location>
</feature>
<dbReference type="Pfam" id="PF04398">
    <property type="entry name" value="DUF538"/>
    <property type="match status" value="1"/>
</dbReference>
<keyword evidence="1" id="KW-0732">Signal</keyword>
<dbReference type="InterPro" id="IPR007493">
    <property type="entry name" value="DUF538"/>
</dbReference>
<name>A0A6J1DIG2_MOMCH</name>
<dbReference type="InterPro" id="IPR036758">
    <property type="entry name" value="At5g01610-like"/>
</dbReference>
<dbReference type="Proteomes" id="UP000504603">
    <property type="component" value="Unplaced"/>
</dbReference>
<proteinExistence type="predicted"/>
<evidence type="ECO:0000256" key="1">
    <source>
        <dbReference type="SAM" id="SignalP"/>
    </source>
</evidence>
<organism evidence="2 3">
    <name type="scientific">Momordica charantia</name>
    <name type="common">Bitter gourd</name>
    <name type="synonym">Balsam pear</name>
    <dbReference type="NCBI Taxonomy" id="3673"/>
    <lineage>
        <taxon>Eukaryota</taxon>
        <taxon>Viridiplantae</taxon>
        <taxon>Streptophyta</taxon>
        <taxon>Embryophyta</taxon>
        <taxon>Tracheophyta</taxon>
        <taxon>Spermatophyta</taxon>
        <taxon>Magnoliopsida</taxon>
        <taxon>eudicotyledons</taxon>
        <taxon>Gunneridae</taxon>
        <taxon>Pentapetalae</taxon>
        <taxon>rosids</taxon>
        <taxon>fabids</taxon>
        <taxon>Cucurbitales</taxon>
        <taxon>Cucurbitaceae</taxon>
        <taxon>Momordiceae</taxon>
        <taxon>Momordica</taxon>
    </lineage>
</organism>
<evidence type="ECO:0000313" key="3">
    <source>
        <dbReference type="RefSeq" id="XP_022153277.1"/>
    </source>
</evidence>
<accession>A0A6J1DIG2</accession>
<gene>
    <name evidence="3" type="primary">LOC111020803</name>
</gene>
<dbReference type="GeneID" id="111020803"/>
<dbReference type="OrthoDB" id="622488at2759"/>
<dbReference type="SUPFAM" id="SSF141562">
    <property type="entry name" value="At5g01610-like"/>
    <property type="match status" value="1"/>
</dbReference>
<dbReference type="KEGG" id="mcha:111020803"/>
<dbReference type="PANTHER" id="PTHR31676:SF96">
    <property type="entry name" value="EXPRESSED PROTEIN"/>
    <property type="match status" value="1"/>
</dbReference>
<keyword evidence="2" id="KW-1185">Reference proteome</keyword>
<dbReference type="RefSeq" id="XP_022153277.1">
    <property type="nucleotide sequence ID" value="XM_022297585.1"/>
</dbReference>
<reference evidence="3" key="1">
    <citation type="submission" date="2025-08" db="UniProtKB">
        <authorList>
            <consortium name="RefSeq"/>
        </authorList>
    </citation>
    <scope>IDENTIFICATION</scope>
    <source>
        <strain evidence="3">OHB3-1</strain>
    </source>
</reference>
<protein>
    <submittedName>
        <fullName evidence="3">Uncharacterized protein LOC111020803</fullName>
    </submittedName>
</protein>
<dbReference type="AlphaFoldDB" id="A0A6J1DIG2"/>